<name>A0A9J6A6M2_SOLCO</name>
<dbReference type="OrthoDB" id="1839151at2759"/>
<dbReference type="Proteomes" id="UP000824120">
    <property type="component" value="Chromosome 2"/>
</dbReference>
<sequence>MLRVILVLFEGFSGLYINWRKSHLYPITQVHNMEALNVVLGGEIGALPTSYLGMPLGAKSQSLWSEFKANTKIKVRNGEKTEFWKDVWHEAGRLEVLYPDIYSLVSHQQKTIVDHLTPQGWNFIFRKQLNDWEIQRVADFFNTIGQFNGLEGGQDILWWKGNRKGSFKVGCAYNWLNHTNQL</sequence>
<dbReference type="AlphaFoldDB" id="A0A9J6A6M2"/>
<dbReference type="PANTHER" id="PTHR36617:SF16">
    <property type="entry name" value="OS04G0516500 PROTEIN"/>
    <property type="match status" value="1"/>
</dbReference>
<accession>A0A9J6A6M2</accession>
<comment type="caution">
    <text evidence="1">The sequence shown here is derived from an EMBL/GenBank/DDBJ whole genome shotgun (WGS) entry which is preliminary data.</text>
</comment>
<evidence type="ECO:0000313" key="2">
    <source>
        <dbReference type="Proteomes" id="UP000824120"/>
    </source>
</evidence>
<protein>
    <submittedName>
        <fullName evidence="1">Uncharacterized protein</fullName>
    </submittedName>
</protein>
<gene>
    <name evidence="1" type="ORF">H5410_005439</name>
</gene>
<dbReference type="PANTHER" id="PTHR36617">
    <property type="entry name" value="PROTEIN, PUTATIVE-RELATED"/>
    <property type="match status" value="1"/>
</dbReference>
<dbReference type="EMBL" id="JACXVP010000002">
    <property type="protein sequence ID" value="KAG5620221.1"/>
    <property type="molecule type" value="Genomic_DNA"/>
</dbReference>
<reference evidence="1 2" key="1">
    <citation type="submission" date="2020-09" db="EMBL/GenBank/DDBJ databases">
        <title>De no assembly of potato wild relative species, Solanum commersonii.</title>
        <authorList>
            <person name="Cho K."/>
        </authorList>
    </citation>
    <scope>NUCLEOTIDE SEQUENCE [LARGE SCALE GENOMIC DNA]</scope>
    <source>
        <strain evidence="1">LZ3.2</strain>
        <tissue evidence="1">Leaf</tissue>
    </source>
</reference>
<keyword evidence="2" id="KW-1185">Reference proteome</keyword>
<organism evidence="1 2">
    <name type="scientific">Solanum commersonii</name>
    <name type="common">Commerson's wild potato</name>
    <name type="synonym">Commerson's nightshade</name>
    <dbReference type="NCBI Taxonomy" id="4109"/>
    <lineage>
        <taxon>Eukaryota</taxon>
        <taxon>Viridiplantae</taxon>
        <taxon>Streptophyta</taxon>
        <taxon>Embryophyta</taxon>
        <taxon>Tracheophyta</taxon>
        <taxon>Spermatophyta</taxon>
        <taxon>Magnoliopsida</taxon>
        <taxon>eudicotyledons</taxon>
        <taxon>Gunneridae</taxon>
        <taxon>Pentapetalae</taxon>
        <taxon>asterids</taxon>
        <taxon>lamiids</taxon>
        <taxon>Solanales</taxon>
        <taxon>Solanaceae</taxon>
        <taxon>Solanoideae</taxon>
        <taxon>Solaneae</taxon>
        <taxon>Solanum</taxon>
    </lineage>
</organism>
<proteinExistence type="predicted"/>
<evidence type="ECO:0000313" key="1">
    <source>
        <dbReference type="EMBL" id="KAG5620221.1"/>
    </source>
</evidence>